<proteinExistence type="predicted"/>
<sequence length="521" mass="58630">MSLQWSKRLLKLVFSNSQTSNDDLKSSMDASTTHVASDIYCPTTSKMNEGATATTHLLHKHRVSEADAISDVLDHEDLNKQNNGQILPASDSTSRKYQRLMSNPRDEFRRFRECLFWMGLDQSTPMRICCSWIIFFLLVLGVPLLNIAFVICPDCDEQHQHPFERQVLYSESALATVSFLCLSYLLRHYGLRTVLLLDNITRESKEIQQGYKCMVDSSFRLLGSIVLPTLLVELAHKIWWFAYASVDLPLIPYDIPDRVIMCGGMVISWLYKTSVYLLMCVLFRLSCSLQILRLQSYDKLLEETHEVSVILTAHMRIRRKLSVISHRSRLFILSSLITITLSQFSSLFLILSSSGAVDFFRAGGLAVCSAIQLTGFVICLSGAAKITHKAQKIVSIVSQWHAVATCSSYAGSVPTWNSKQSPSTEPISISTLSPAPPLLNVWEPEDDLEAAMVKVSVHQGLVETDDSTAYRRRQSFVTYLQNNNAGVSLYGFVLDRGLLYTIFCLELSLVLWIMGKTVGIH</sequence>
<gene>
    <name evidence="1" type="ORF">O6H91_05G022600</name>
</gene>
<comment type="caution">
    <text evidence="1">The sequence shown here is derived from an EMBL/GenBank/DDBJ whole genome shotgun (WGS) entry which is preliminary data.</text>
</comment>
<evidence type="ECO:0000313" key="2">
    <source>
        <dbReference type="Proteomes" id="UP001162992"/>
    </source>
</evidence>
<protein>
    <submittedName>
        <fullName evidence="1">Uncharacterized protein</fullName>
    </submittedName>
</protein>
<reference evidence="2" key="1">
    <citation type="journal article" date="2024" name="Proc. Natl. Acad. Sci. U.S.A.">
        <title>Extraordinary preservation of gene collinearity over three hundred million years revealed in homosporous lycophytes.</title>
        <authorList>
            <person name="Li C."/>
            <person name="Wickell D."/>
            <person name="Kuo L.Y."/>
            <person name="Chen X."/>
            <person name="Nie B."/>
            <person name="Liao X."/>
            <person name="Peng D."/>
            <person name="Ji J."/>
            <person name="Jenkins J."/>
            <person name="Williams M."/>
            <person name="Shu S."/>
            <person name="Plott C."/>
            <person name="Barry K."/>
            <person name="Rajasekar S."/>
            <person name="Grimwood J."/>
            <person name="Han X."/>
            <person name="Sun S."/>
            <person name="Hou Z."/>
            <person name="He W."/>
            <person name="Dai G."/>
            <person name="Sun C."/>
            <person name="Schmutz J."/>
            <person name="Leebens-Mack J.H."/>
            <person name="Li F.W."/>
            <person name="Wang L."/>
        </authorList>
    </citation>
    <scope>NUCLEOTIDE SEQUENCE [LARGE SCALE GENOMIC DNA]</scope>
    <source>
        <strain evidence="2">cv. PW_Plant_1</strain>
    </source>
</reference>
<evidence type="ECO:0000313" key="1">
    <source>
        <dbReference type="EMBL" id="KAJ7555096.1"/>
    </source>
</evidence>
<keyword evidence="2" id="KW-1185">Reference proteome</keyword>
<dbReference type="EMBL" id="CM055096">
    <property type="protein sequence ID" value="KAJ7555096.1"/>
    <property type="molecule type" value="Genomic_DNA"/>
</dbReference>
<organism evidence="1 2">
    <name type="scientific">Diphasiastrum complanatum</name>
    <name type="common">Issler's clubmoss</name>
    <name type="synonym">Lycopodium complanatum</name>
    <dbReference type="NCBI Taxonomy" id="34168"/>
    <lineage>
        <taxon>Eukaryota</taxon>
        <taxon>Viridiplantae</taxon>
        <taxon>Streptophyta</taxon>
        <taxon>Embryophyta</taxon>
        <taxon>Tracheophyta</taxon>
        <taxon>Lycopodiopsida</taxon>
        <taxon>Lycopodiales</taxon>
        <taxon>Lycopodiaceae</taxon>
        <taxon>Lycopodioideae</taxon>
        <taxon>Diphasiastrum</taxon>
    </lineage>
</organism>
<dbReference type="Proteomes" id="UP001162992">
    <property type="component" value="Chromosome 5"/>
</dbReference>
<accession>A0ACC2DLM8</accession>
<name>A0ACC2DLM8_DIPCM</name>